<accession>J7LA09</accession>
<dbReference type="eggNOG" id="COG0365">
    <property type="taxonomic scope" value="Bacteria"/>
</dbReference>
<protein>
    <submittedName>
        <fullName evidence="3">AMP-binding enzyme family protein</fullName>
    </submittedName>
</protein>
<gene>
    <name evidence="3" type="ordered locus">B005_0468</name>
</gene>
<dbReference type="AlphaFoldDB" id="J7LA09"/>
<evidence type="ECO:0000313" key="4">
    <source>
        <dbReference type="Proteomes" id="UP000003779"/>
    </source>
</evidence>
<dbReference type="EMBL" id="CP003788">
    <property type="protein sequence ID" value="AFR07619.1"/>
    <property type="molecule type" value="Genomic_DNA"/>
</dbReference>
<name>J7LA09_NOCAA</name>
<dbReference type="PANTHER" id="PTHR43352:SF1">
    <property type="entry name" value="ANTHRANILATE--COA LIGASE"/>
    <property type="match status" value="1"/>
</dbReference>
<proteinExistence type="predicted"/>
<dbReference type="PANTHER" id="PTHR43352">
    <property type="entry name" value="ACETYL-COA SYNTHETASE"/>
    <property type="match status" value="1"/>
</dbReference>
<dbReference type="KEGG" id="nal:B005_0468"/>
<evidence type="ECO:0000313" key="3">
    <source>
        <dbReference type="EMBL" id="AFR07619.1"/>
    </source>
</evidence>
<dbReference type="GO" id="GO:0044550">
    <property type="term" value="P:secondary metabolite biosynthetic process"/>
    <property type="evidence" value="ECO:0007669"/>
    <property type="project" value="TreeGrafter"/>
</dbReference>
<dbReference type="GO" id="GO:0016878">
    <property type="term" value="F:acid-thiol ligase activity"/>
    <property type="evidence" value="ECO:0007669"/>
    <property type="project" value="TreeGrafter"/>
</dbReference>
<feature type="domain" description="AMP-binding enzyme C-terminal" evidence="2">
    <location>
        <begin position="13"/>
        <end position="91"/>
    </location>
</feature>
<organism evidence="3 4">
    <name type="scientific">Nocardiopsis alba (strain ATCC BAA-2165 / BE74)</name>
    <dbReference type="NCBI Taxonomy" id="1205910"/>
    <lineage>
        <taxon>Bacteria</taxon>
        <taxon>Bacillati</taxon>
        <taxon>Actinomycetota</taxon>
        <taxon>Actinomycetes</taxon>
        <taxon>Streptosporangiales</taxon>
        <taxon>Nocardiopsidaceae</taxon>
        <taxon>Nocardiopsis</taxon>
    </lineage>
</organism>
<reference evidence="3 4" key="1">
    <citation type="journal article" date="2012" name="J. Bacteriol.">
        <title>Whole-Genome Sequence of Nocardiopsis alba Strain ATCC BAA-2165, Associated with Honeybees.</title>
        <authorList>
            <person name="Qiao J."/>
            <person name="Chen L."/>
            <person name="Li Y."/>
            <person name="Wang J."/>
            <person name="Zhang W."/>
            <person name="Chen S."/>
        </authorList>
    </citation>
    <scope>NUCLEOTIDE SEQUENCE [LARGE SCALE GENOMIC DNA]</scope>
    <source>
        <strain evidence="4">ATCC BAA-2165 / BE74</strain>
    </source>
</reference>
<dbReference type="HOGENOM" id="CLU_000022_17_7_11"/>
<evidence type="ECO:0000256" key="1">
    <source>
        <dbReference type="ARBA" id="ARBA00022598"/>
    </source>
</evidence>
<sequence>MIVSAGYNIAPAEVEEALLSSPEVVEAAVVGVEDPERGPIVRAYVVLEPGIEADDGTAERLREHVRSRISPYKAPRSVVFVPALPRTPTGKLQRFRLREEAP</sequence>
<dbReference type="Pfam" id="PF13193">
    <property type="entry name" value="AMP-binding_C"/>
    <property type="match status" value="1"/>
</dbReference>
<dbReference type="InterPro" id="IPR045851">
    <property type="entry name" value="AMP-bd_C_sf"/>
</dbReference>
<dbReference type="STRING" id="1205910.B005_0468"/>
<dbReference type="Proteomes" id="UP000003779">
    <property type="component" value="Chromosome"/>
</dbReference>
<dbReference type="Gene3D" id="3.30.300.30">
    <property type="match status" value="1"/>
</dbReference>
<evidence type="ECO:0000259" key="2">
    <source>
        <dbReference type="Pfam" id="PF13193"/>
    </source>
</evidence>
<dbReference type="PATRIC" id="fig|1205910.3.peg.437"/>
<keyword evidence="1" id="KW-0436">Ligase</keyword>
<dbReference type="InterPro" id="IPR025110">
    <property type="entry name" value="AMP-bd_C"/>
</dbReference>
<reference evidence="4" key="2">
    <citation type="submission" date="2012-08" db="EMBL/GenBank/DDBJ databases">
        <title>Whole-genome sequence of Nocardiopsis alba strain ATCC BAA-2165 associated with honeybees.</title>
        <authorList>
            <person name="Qiao J."/>
            <person name="Chen L."/>
            <person name="Li Y."/>
            <person name="Wang J."/>
            <person name="Zhang W."/>
            <person name="Chen S."/>
        </authorList>
    </citation>
    <scope>NUCLEOTIDE SEQUENCE [LARGE SCALE GENOMIC DNA]</scope>
    <source>
        <strain evidence="4">ATCC BAA-2165 / BE74</strain>
    </source>
</reference>
<dbReference type="SUPFAM" id="SSF56801">
    <property type="entry name" value="Acetyl-CoA synthetase-like"/>
    <property type="match status" value="1"/>
</dbReference>